<evidence type="ECO:0000313" key="3">
    <source>
        <dbReference type="EMBL" id="CCX07856.1"/>
    </source>
</evidence>
<reference evidence="3 4" key="1">
    <citation type="journal article" date="2013" name="PLoS Genet.">
        <title>The genome and development-dependent transcriptomes of Pyronema confluens: a window into fungal evolution.</title>
        <authorList>
            <person name="Traeger S."/>
            <person name="Altegoer F."/>
            <person name="Freitag M."/>
            <person name="Gabaldon T."/>
            <person name="Kempken F."/>
            <person name="Kumar A."/>
            <person name="Marcet-Houben M."/>
            <person name="Poggeler S."/>
            <person name="Stajich J.E."/>
            <person name="Nowrousian M."/>
        </authorList>
    </citation>
    <scope>NUCLEOTIDE SEQUENCE [LARGE SCALE GENOMIC DNA]</scope>
    <source>
        <strain evidence="4">CBS 100304</strain>
        <tissue evidence="3">Vegetative mycelium</tissue>
    </source>
</reference>
<dbReference type="PANTHER" id="PTHR12959">
    <property type="entry name" value="GPI TRANSAMIDASE COMPONENT PIG-T-RELATED"/>
    <property type="match status" value="1"/>
</dbReference>
<dbReference type="STRING" id="1076935.U4L5Z3"/>
<dbReference type="EMBL" id="HF935378">
    <property type="protein sequence ID" value="CCX07856.1"/>
    <property type="molecule type" value="Genomic_DNA"/>
</dbReference>
<sequence>MRLLHLLSAVLLFPSALTSFVAAADTPESVQLDNDYDESLLLKTLPGNSVLASFRFVSNGTFNDHHHTVFPRSLAQILEHSNARELHLKFSLGRWDAEQWGAQIWDGHTGGGTGVELWAWVEADDDAAADKRWTTLTNALSGLFCASLNFIDSTRTIRPVLSFQPEGHHANPDRLHLLHGGLPREPVCTENLTPFLKLLPCKGRAGISSLLDGHRLFDAQWQTMSIDVKPVCNSDGSQCRLQVVQTVDMVLDVERSLQRRDSPVPKPRPLDQLNCDPTRSYGSGDNCFPQSNLADLPWSLSEIFGRPLHGSCPLGTTDVCVVAPADRQVFASQASAEIKTGDKRCYTLPQKSDFDLLLPRQSPPLPIEVTPPPLYASRSFTGHGQERGGVQAVIRNPSPTETVKMIYLESLPWFMKPYLHTLKTTIPNSLVDLYYRPNLDRQRGAHLEAALEIPPNSTLTLTYDFDKSVLRYTEYPPDANRGFDIAPAVITTDKGYQIRTTSLLLNLPTPDFSMPYNTIILSSTVMALAFGSVFNLLVRRLVGAEEVPLRGQKLRGLVAKIKRLGEGKRKAE</sequence>
<evidence type="ECO:0000313" key="4">
    <source>
        <dbReference type="Proteomes" id="UP000018144"/>
    </source>
</evidence>
<dbReference type="GO" id="GO:0016255">
    <property type="term" value="P:attachment of GPI anchor to protein"/>
    <property type="evidence" value="ECO:0007669"/>
    <property type="project" value="InterPro"/>
</dbReference>
<evidence type="ECO:0000256" key="1">
    <source>
        <dbReference type="SAM" id="Phobius"/>
    </source>
</evidence>
<evidence type="ECO:0000256" key="2">
    <source>
        <dbReference type="SAM" id="SignalP"/>
    </source>
</evidence>
<name>U4L5Z3_PYROM</name>
<protein>
    <submittedName>
        <fullName evidence="3">Similar to GPI transamidase component GPI16 acc. no. P38875</fullName>
    </submittedName>
</protein>
<organism evidence="3 4">
    <name type="scientific">Pyronema omphalodes (strain CBS 100304)</name>
    <name type="common">Pyronema confluens</name>
    <dbReference type="NCBI Taxonomy" id="1076935"/>
    <lineage>
        <taxon>Eukaryota</taxon>
        <taxon>Fungi</taxon>
        <taxon>Dikarya</taxon>
        <taxon>Ascomycota</taxon>
        <taxon>Pezizomycotina</taxon>
        <taxon>Pezizomycetes</taxon>
        <taxon>Pezizales</taxon>
        <taxon>Pyronemataceae</taxon>
        <taxon>Pyronema</taxon>
    </lineage>
</organism>
<dbReference type="GO" id="GO:0042765">
    <property type="term" value="C:GPI-anchor transamidase complex"/>
    <property type="evidence" value="ECO:0007669"/>
    <property type="project" value="InterPro"/>
</dbReference>
<gene>
    <name evidence="3" type="ORF">PCON_07445</name>
</gene>
<dbReference type="AlphaFoldDB" id="U4L5Z3"/>
<feature type="signal peptide" evidence="2">
    <location>
        <begin position="1"/>
        <end position="23"/>
    </location>
</feature>
<keyword evidence="2" id="KW-0732">Signal</keyword>
<keyword evidence="1" id="KW-0472">Membrane</keyword>
<dbReference type="Proteomes" id="UP000018144">
    <property type="component" value="Unassembled WGS sequence"/>
</dbReference>
<dbReference type="OrthoDB" id="331263at2759"/>
<keyword evidence="4" id="KW-1185">Reference proteome</keyword>
<feature type="transmembrane region" description="Helical" evidence="1">
    <location>
        <begin position="519"/>
        <end position="538"/>
    </location>
</feature>
<feature type="chain" id="PRO_5004651069" evidence="2">
    <location>
        <begin position="24"/>
        <end position="572"/>
    </location>
</feature>
<dbReference type="InterPro" id="IPR007245">
    <property type="entry name" value="PIG-T"/>
</dbReference>
<proteinExistence type="predicted"/>
<keyword evidence="1" id="KW-0812">Transmembrane</keyword>
<dbReference type="OMA" id="NHGHYIG"/>
<accession>U4L5Z3</accession>
<dbReference type="eggNOG" id="KOG2407">
    <property type="taxonomic scope" value="Eukaryota"/>
</dbReference>
<dbReference type="PANTHER" id="PTHR12959:SF11">
    <property type="entry name" value="GPI TRANSAMIDASE COMPONENT PIG-T"/>
    <property type="match status" value="1"/>
</dbReference>
<dbReference type="Pfam" id="PF04113">
    <property type="entry name" value="Gpi16"/>
    <property type="match status" value="1"/>
</dbReference>
<keyword evidence="1" id="KW-1133">Transmembrane helix</keyword>